<dbReference type="AlphaFoldDB" id="A0A1I6EJJ9"/>
<protein>
    <recommendedName>
        <fullName evidence="1">Integrase catalytic domain-containing protein</fullName>
    </recommendedName>
</protein>
<reference evidence="3" key="1">
    <citation type="submission" date="2016-10" db="EMBL/GenBank/DDBJ databases">
        <authorList>
            <person name="Varghese N."/>
            <person name="Submissions S."/>
        </authorList>
    </citation>
    <scope>NUCLEOTIDE SEQUENCE [LARGE SCALE GENOMIC DNA]</scope>
    <source>
        <strain evidence="3">DSM 3669</strain>
    </source>
</reference>
<dbReference type="Proteomes" id="UP000199584">
    <property type="component" value="Unassembled WGS sequence"/>
</dbReference>
<dbReference type="EMBL" id="FOYM01000051">
    <property type="protein sequence ID" value="SFR17946.1"/>
    <property type="molecule type" value="Genomic_DNA"/>
</dbReference>
<sequence length="300" mass="34796">MCRKSDPESKGRIENVVGFVKKNFAQHRVYYNLDKLNEQCLDWLERTGNGKMHNVTKKIPAEVFLEEKKHLRPVPTTISIKLADDSISRLVRKDNTISFKGNRYSVPLGTYDGTEKYVKVYVEDKDMLIISDMETDLEITRHPLCHEKGKLIKNNNHGRDRSKGIPEYLKKVAELLGNTTEARGFLERIYKLKPRYIRDQLQLISTQLKDVDSKTITAALDYCRKNKLYSATDFKDALTYFAAQDTTRTQVAASEKEKQEQESDIKMLDEKDILNLKIKPQIRDVKVYQQIVSKEMPCNN</sequence>
<dbReference type="OrthoDB" id="3193769at2"/>
<dbReference type="STRING" id="39060.SAMN05660706_1513"/>
<evidence type="ECO:0000313" key="2">
    <source>
        <dbReference type="EMBL" id="SFR17946.1"/>
    </source>
</evidence>
<dbReference type="GO" id="GO:0015074">
    <property type="term" value="P:DNA integration"/>
    <property type="evidence" value="ECO:0007669"/>
    <property type="project" value="InterPro"/>
</dbReference>
<gene>
    <name evidence="2" type="ORF">SAMN05660706_1513</name>
</gene>
<organism evidence="2 3">
    <name type="scientific">Desulfoscipio geothermicus DSM 3669</name>
    <dbReference type="NCBI Taxonomy" id="1121426"/>
    <lineage>
        <taxon>Bacteria</taxon>
        <taxon>Bacillati</taxon>
        <taxon>Bacillota</taxon>
        <taxon>Clostridia</taxon>
        <taxon>Eubacteriales</taxon>
        <taxon>Desulfallaceae</taxon>
        <taxon>Desulfoscipio</taxon>
    </lineage>
</organism>
<feature type="domain" description="Integrase catalytic" evidence="1">
    <location>
        <begin position="1"/>
        <end position="68"/>
    </location>
</feature>
<proteinExistence type="predicted"/>
<keyword evidence="3" id="KW-1185">Reference proteome</keyword>
<dbReference type="RefSeq" id="WP_092487779.1">
    <property type="nucleotide sequence ID" value="NZ_FOYM01000051.1"/>
</dbReference>
<evidence type="ECO:0000313" key="3">
    <source>
        <dbReference type="Proteomes" id="UP000199584"/>
    </source>
</evidence>
<dbReference type="PANTHER" id="PTHR35004:SF6">
    <property type="entry name" value="TRANSPOSASE"/>
    <property type="match status" value="1"/>
</dbReference>
<dbReference type="InterPro" id="IPR001584">
    <property type="entry name" value="Integrase_cat-core"/>
</dbReference>
<dbReference type="PROSITE" id="PS50994">
    <property type="entry name" value="INTEGRASE"/>
    <property type="match status" value="1"/>
</dbReference>
<name>A0A1I6EJJ9_9FIRM</name>
<evidence type="ECO:0000259" key="1">
    <source>
        <dbReference type="PROSITE" id="PS50994"/>
    </source>
</evidence>
<accession>A0A1I6EJJ9</accession>
<dbReference type="PANTHER" id="PTHR35004">
    <property type="entry name" value="TRANSPOSASE RV3428C-RELATED"/>
    <property type="match status" value="1"/>
</dbReference>